<reference evidence="5" key="1">
    <citation type="submission" date="2025-08" db="UniProtKB">
        <authorList>
            <consortium name="RefSeq"/>
        </authorList>
    </citation>
    <scope>IDENTIFICATION</scope>
</reference>
<dbReference type="PANTHER" id="PTHR14047">
    <property type="entry name" value="P ANTIGEN FAMILY MEMBER 5-RELATED"/>
    <property type="match status" value="1"/>
</dbReference>
<evidence type="ECO:0000256" key="2">
    <source>
        <dbReference type="SAM" id="MobiDB-lite"/>
    </source>
</evidence>
<name>A0ABM0QJ72_GALVR</name>
<feature type="compositionally biased region" description="Polar residues" evidence="2">
    <location>
        <begin position="12"/>
        <end position="27"/>
    </location>
</feature>
<proteinExistence type="inferred from homology"/>
<dbReference type="InterPro" id="IPR008625">
    <property type="entry name" value="GAGE_fam"/>
</dbReference>
<sequence>MIDWKGQHPSDEQPQQEEIPTESQDTIWSREKMVQGPGLEADQQKLAQAKTRDVCVDGPEDKGKILPNARNR</sequence>
<feature type="domain" description="GAGE" evidence="3">
    <location>
        <begin position="2"/>
        <end position="71"/>
    </location>
</feature>
<evidence type="ECO:0000313" key="5">
    <source>
        <dbReference type="RefSeq" id="XP_008568413.1"/>
    </source>
</evidence>
<feature type="compositionally biased region" description="Basic and acidic residues" evidence="2">
    <location>
        <begin position="50"/>
        <end position="64"/>
    </location>
</feature>
<organism evidence="4 5">
    <name type="scientific">Galeopterus variegatus</name>
    <name type="common">Malayan flying lemur</name>
    <name type="synonym">Cynocephalus variegatus</name>
    <dbReference type="NCBI Taxonomy" id="482537"/>
    <lineage>
        <taxon>Eukaryota</taxon>
        <taxon>Metazoa</taxon>
        <taxon>Chordata</taxon>
        <taxon>Craniata</taxon>
        <taxon>Vertebrata</taxon>
        <taxon>Euteleostomi</taxon>
        <taxon>Mammalia</taxon>
        <taxon>Eutheria</taxon>
        <taxon>Euarchontoglires</taxon>
        <taxon>Dermoptera</taxon>
        <taxon>Cynocephalidae</taxon>
        <taxon>Galeopterus</taxon>
    </lineage>
</organism>
<dbReference type="RefSeq" id="XP_008568413.1">
    <property type="nucleotide sequence ID" value="XM_008570191.1"/>
</dbReference>
<comment type="similarity">
    <text evidence="1">Belongs to the GAGE family.</text>
</comment>
<gene>
    <name evidence="5" type="primary">LOC103588504</name>
</gene>
<dbReference type="PANTHER" id="PTHR14047:SF33">
    <property type="entry name" value="X ANTIGEN FAMILY MEMBER 5"/>
    <property type="match status" value="1"/>
</dbReference>
<feature type="compositionally biased region" description="Basic and acidic residues" evidence="2">
    <location>
        <begin position="1"/>
        <end position="11"/>
    </location>
</feature>
<dbReference type="GeneID" id="103588504"/>
<dbReference type="SMART" id="SM01379">
    <property type="entry name" value="GAGE"/>
    <property type="match status" value="1"/>
</dbReference>
<feature type="region of interest" description="Disordered" evidence="2">
    <location>
        <begin position="1"/>
        <end position="72"/>
    </location>
</feature>
<evidence type="ECO:0000313" key="4">
    <source>
        <dbReference type="Proteomes" id="UP000694923"/>
    </source>
</evidence>
<accession>A0ABM0QJ72</accession>
<dbReference type="InterPro" id="IPR031320">
    <property type="entry name" value="GAGE"/>
</dbReference>
<evidence type="ECO:0000259" key="3">
    <source>
        <dbReference type="SMART" id="SM01379"/>
    </source>
</evidence>
<keyword evidence="4" id="KW-1185">Reference proteome</keyword>
<dbReference type="Proteomes" id="UP000694923">
    <property type="component" value="Unplaced"/>
</dbReference>
<protein>
    <submittedName>
        <fullName evidence="5">X antigen family member 3-like</fullName>
    </submittedName>
</protein>
<evidence type="ECO:0000256" key="1">
    <source>
        <dbReference type="ARBA" id="ARBA00007043"/>
    </source>
</evidence>
<dbReference type="Pfam" id="PF05831">
    <property type="entry name" value="GAGE"/>
    <property type="match status" value="1"/>
</dbReference>